<accession>A0A0K2US86</accession>
<reference evidence="1" key="1">
    <citation type="submission" date="2014-05" db="EMBL/GenBank/DDBJ databases">
        <authorList>
            <person name="Chronopoulou M."/>
        </authorList>
    </citation>
    <scope>NUCLEOTIDE SEQUENCE</scope>
    <source>
        <tissue evidence="1">Whole organism</tissue>
    </source>
</reference>
<dbReference type="AlphaFoldDB" id="A0A0K2US86"/>
<dbReference type="EMBL" id="HACA01023386">
    <property type="protein sequence ID" value="CDW40747.1"/>
    <property type="molecule type" value="Transcribed_RNA"/>
</dbReference>
<feature type="non-terminal residue" evidence="1">
    <location>
        <position position="1"/>
    </location>
</feature>
<protein>
    <submittedName>
        <fullName evidence="1">Uncharacterized protein</fullName>
    </submittedName>
</protein>
<evidence type="ECO:0000313" key="1">
    <source>
        <dbReference type="EMBL" id="CDW40747.1"/>
    </source>
</evidence>
<proteinExistence type="predicted"/>
<sequence length="53" mass="5904">FIKIHSLQFNSSLSNTVLNCVFHGITSLTQKCTVFVVSCRCFCLFSPNQSSES</sequence>
<organism evidence="1">
    <name type="scientific">Lepeophtheirus salmonis</name>
    <name type="common">Salmon louse</name>
    <name type="synonym">Caligus salmonis</name>
    <dbReference type="NCBI Taxonomy" id="72036"/>
    <lineage>
        <taxon>Eukaryota</taxon>
        <taxon>Metazoa</taxon>
        <taxon>Ecdysozoa</taxon>
        <taxon>Arthropoda</taxon>
        <taxon>Crustacea</taxon>
        <taxon>Multicrustacea</taxon>
        <taxon>Hexanauplia</taxon>
        <taxon>Copepoda</taxon>
        <taxon>Siphonostomatoida</taxon>
        <taxon>Caligidae</taxon>
        <taxon>Lepeophtheirus</taxon>
    </lineage>
</organism>
<name>A0A0K2US86_LEPSM</name>